<dbReference type="PIRSF" id="PIRSF000390">
    <property type="entry name" value="PLP_StrS"/>
    <property type="match status" value="1"/>
</dbReference>
<keyword evidence="9" id="KW-1185">Reference proteome</keyword>
<evidence type="ECO:0000313" key="9">
    <source>
        <dbReference type="Proteomes" id="UP000287865"/>
    </source>
</evidence>
<dbReference type="InterPro" id="IPR015421">
    <property type="entry name" value="PyrdxlP-dep_Trfase_major"/>
</dbReference>
<dbReference type="OrthoDB" id="9804264at2"/>
<gene>
    <name evidence="6" type="ORF">B0I24_11732</name>
    <name evidence="7" type="ORF">CWE07_13285</name>
</gene>
<dbReference type="RefSeq" id="WP_111570376.1">
    <property type="nucleotide sequence ID" value="NZ_PIPK01000017.1"/>
</dbReference>
<sequence length="367" mass="40458">MIKFLDLVGQYKKIKTEIDEAIHSVIADASFIGGNHVSEFETRFARYVGASNCVGVNSGTDALEISLAALDIPKGSEVIVPANSFIASSEAVTREGLRVVFADVNTKDFLLDIDDVIRKITPNTKAIIAVHLYGQPCDMNPILRVAREHGLYVIEDCAQAHGAEYEGEKVGTLGDVGCFSFYPGKNLGAYGDAGAITTNNQELAIKARKIANHGRVAKYDHEFEGRNSRLDALQAAVLNVKLNHIEDWTRRRIAIADLYLSKLSDVNKIELPFRSSNVTQVYHLFVIKTEYRDDLKAYLLQNGIESGIHYPIALPKLEAYRYMECSTCPVACSIDSTLLSLPIGDHMTIGDADKVVNAVKAFFKEKQ</sequence>
<dbReference type="SUPFAM" id="SSF53383">
    <property type="entry name" value="PLP-dependent transferases"/>
    <property type="match status" value="1"/>
</dbReference>
<evidence type="ECO:0000256" key="3">
    <source>
        <dbReference type="PIRSR" id="PIRSR000390-1"/>
    </source>
</evidence>
<dbReference type="AlphaFoldDB" id="A0A327WS00"/>
<comment type="caution">
    <text evidence="6">The sequence shown here is derived from an EMBL/GenBank/DDBJ whole genome shotgun (WGS) entry which is preliminary data.</text>
</comment>
<dbReference type="EMBL" id="PIPK01000017">
    <property type="protein sequence ID" value="RUO19077.1"/>
    <property type="molecule type" value="Genomic_DNA"/>
</dbReference>
<dbReference type="PANTHER" id="PTHR30244">
    <property type="entry name" value="TRANSAMINASE"/>
    <property type="match status" value="1"/>
</dbReference>
<comment type="similarity">
    <text evidence="2 5">Belongs to the DegT/DnrJ/EryC1 family.</text>
</comment>
<reference evidence="6 8" key="2">
    <citation type="submission" date="2018-06" db="EMBL/GenBank/DDBJ databases">
        <title>Genomic Encyclopedia of Type Strains, Phase III (KMG-III): the genomes of soil and plant-associated and newly described type strains.</title>
        <authorList>
            <person name="Whitman W."/>
        </authorList>
    </citation>
    <scope>NUCLEOTIDE SEQUENCE [LARGE SCALE GENOMIC DNA]</scope>
    <source>
        <strain evidence="6 8">CGMCC 1.15366</strain>
    </source>
</reference>
<dbReference type="EMBL" id="QLMD01000017">
    <property type="protein sequence ID" value="RAJ93626.1"/>
    <property type="molecule type" value="Genomic_DNA"/>
</dbReference>
<dbReference type="GO" id="GO:0030170">
    <property type="term" value="F:pyridoxal phosphate binding"/>
    <property type="evidence" value="ECO:0007669"/>
    <property type="project" value="TreeGrafter"/>
</dbReference>
<feature type="modified residue" description="N6-(pyridoxal phosphate)lysine" evidence="4">
    <location>
        <position position="185"/>
    </location>
</feature>
<name>A0A327WS00_9GAMM</name>
<evidence type="ECO:0000256" key="5">
    <source>
        <dbReference type="RuleBase" id="RU004508"/>
    </source>
</evidence>
<evidence type="ECO:0000313" key="7">
    <source>
        <dbReference type="EMBL" id="RUO19077.1"/>
    </source>
</evidence>
<evidence type="ECO:0000256" key="1">
    <source>
        <dbReference type="ARBA" id="ARBA00022898"/>
    </source>
</evidence>
<proteinExistence type="inferred from homology"/>
<keyword evidence="1 4" id="KW-0663">Pyridoxal phosphate</keyword>
<dbReference type="Gene3D" id="3.90.1150.10">
    <property type="entry name" value="Aspartate Aminotransferase, domain 1"/>
    <property type="match status" value="1"/>
</dbReference>
<evidence type="ECO:0000256" key="4">
    <source>
        <dbReference type="PIRSR" id="PIRSR000390-2"/>
    </source>
</evidence>
<dbReference type="InterPro" id="IPR015422">
    <property type="entry name" value="PyrdxlP-dep_Trfase_small"/>
</dbReference>
<accession>A0A327WS00</accession>
<dbReference type="GO" id="GO:0008483">
    <property type="term" value="F:transaminase activity"/>
    <property type="evidence" value="ECO:0007669"/>
    <property type="project" value="TreeGrafter"/>
</dbReference>
<organism evidence="6 8">
    <name type="scientific">Aliidiomarina maris</name>
    <dbReference type="NCBI Taxonomy" id="531312"/>
    <lineage>
        <taxon>Bacteria</taxon>
        <taxon>Pseudomonadati</taxon>
        <taxon>Pseudomonadota</taxon>
        <taxon>Gammaproteobacteria</taxon>
        <taxon>Alteromonadales</taxon>
        <taxon>Idiomarinaceae</taxon>
        <taxon>Aliidiomarina</taxon>
    </lineage>
</organism>
<evidence type="ECO:0000313" key="6">
    <source>
        <dbReference type="EMBL" id="RAJ93626.1"/>
    </source>
</evidence>
<feature type="active site" description="Proton acceptor" evidence="3">
    <location>
        <position position="185"/>
    </location>
</feature>
<dbReference type="GO" id="GO:0000271">
    <property type="term" value="P:polysaccharide biosynthetic process"/>
    <property type="evidence" value="ECO:0007669"/>
    <property type="project" value="TreeGrafter"/>
</dbReference>
<reference evidence="7 9" key="1">
    <citation type="journal article" date="2018" name="Front. Microbiol.">
        <title>Genome-Based Analysis Reveals the Taxonomy and Diversity of the Family Idiomarinaceae.</title>
        <authorList>
            <person name="Liu Y."/>
            <person name="Lai Q."/>
            <person name="Shao Z."/>
        </authorList>
    </citation>
    <scope>NUCLEOTIDE SEQUENCE [LARGE SCALE GENOMIC DNA]</scope>
    <source>
        <strain evidence="7 9">CF12-14</strain>
    </source>
</reference>
<evidence type="ECO:0000256" key="2">
    <source>
        <dbReference type="ARBA" id="ARBA00037999"/>
    </source>
</evidence>
<dbReference type="Proteomes" id="UP000249203">
    <property type="component" value="Unassembled WGS sequence"/>
</dbReference>
<dbReference type="PANTHER" id="PTHR30244:SF36">
    <property type="entry name" value="3-OXO-GLUCOSE-6-PHOSPHATE:GLUTAMATE AMINOTRANSFERASE"/>
    <property type="match status" value="1"/>
</dbReference>
<protein>
    <submittedName>
        <fullName evidence="7">Erythromycin biosynthesis sensory transduction protein eryC1</fullName>
    </submittedName>
    <submittedName>
        <fullName evidence="6">dTDP-4-amino-4,6-dideoxygalactose transaminase</fullName>
    </submittedName>
</protein>
<dbReference type="Gene3D" id="3.40.640.10">
    <property type="entry name" value="Type I PLP-dependent aspartate aminotransferase-like (Major domain)"/>
    <property type="match status" value="1"/>
</dbReference>
<dbReference type="Proteomes" id="UP000287865">
    <property type="component" value="Unassembled WGS sequence"/>
</dbReference>
<dbReference type="InterPro" id="IPR000653">
    <property type="entry name" value="DegT/StrS_aminotransferase"/>
</dbReference>
<evidence type="ECO:0000313" key="8">
    <source>
        <dbReference type="Proteomes" id="UP000249203"/>
    </source>
</evidence>
<dbReference type="Pfam" id="PF01041">
    <property type="entry name" value="DegT_DnrJ_EryC1"/>
    <property type="match status" value="1"/>
</dbReference>
<dbReference type="CDD" id="cd00616">
    <property type="entry name" value="AHBA_syn"/>
    <property type="match status" value="1"/>
</dbReference>
<dbReference type="InterPro" id="IPR015424">
    <property type="entry name" value="PyrdxlP-dep_Trfase"/>
</dbReference>